<evidence type="ECO:0000313" key="4">
    <source>
        <dbReference type="Proteomes" id="UP000266441"/>
    </source>
</evidence>
<evidence type="ECO:0000256" key="2">
    <source>
        <dbReference type="ARBA" id="ARBA00038358"/>
    </source>
</evidence>
<dbReference type="GO" id="GO:0052757">
    <property type="term" value="F:chondroitin hydrolase activity"/>
    <property type="evidence" value="ECO:0007669"/>
    <property type="project" value="TreeGrafter"/>
</dbReference>
<dbReference type="PANTHER" id="PTHR36845:SF1">
    <property type="entry name" value="HYDROLASE, PUTATIVE (AFU_ORTHOLOGUE AFUA_7G05090)-RELATED"/>
    <property type="match status" value="1"/>
</dbReference>
<evidence type="ECO:0000313" key="3">
    <source>
        <dbReference type="EMBL" id="RIH63757.1"/>
    </source>
</evidence>
<dbReference type="PANTHER" id="PTHR36845">
    <property type="entry name" value="HYDROLASE, PUTATIVE (AFU_ORTHOLOGUE AFUA_7G05090)-RELATED"/>
    <property type="match status" value="1"/>
</dbReference>
<evidence type="ECO:0000256" key="1">
    <source>
        <dbReference type="ARBA" id="ARBA00022801"/>
    </source>
</evidence>
<reference evidence="3 4" key="1">
    <citation type="journal article" date="2015" name="Int. J. Syst. Evol. Microbiol.">
        <title>Mariniphaga sediminis sp. nov., isolated from coastal sediment.</title>
        <authorList>
            <person name="Wang F.Q."/>
            <person name="Shen Q.Y."/>
            <person name="Chen G.J."/>
            <person name="Du Z.J."/>
        </authorList>
    </citation>
    <scope>NUCLEOTIDE SEQUENCE [LARGE SCALE GENOMIC DNA]</scope>
    <source>
        <strain evidence="3 4">SY21</strain>
    </source>
</reference>
<dbReference type="EMBL" id="QWET01000016">
    <property type="protein sequence ID" value="RIH63757.1"/>
    <property type="molecule type" value="Genomic_DNA"/>
</dbReference>
<dbReference type="InterPro" id="IPR052369">
    <property type="entry name" value="UG_Glycosaminoglycan_Hydrolase"/>
</dbReference>
<dbReference type="AlphaFoldDB" id="A0A399CWI4"/>
<protein>
    <submittedName>
        <fullName evidence="3">Glucuronyl hydrolase</fullName>
    </submittedName>
</protein>
<gene>
    <name evidence="3" type="ORF">D1164_17615</name>
</gene>
<dbReference type="SUPFAM" id="SSF48208">
    <property type="entry name" value="Six-hairpin glycosidases"/>
    <property type="match status" value="1"/>
</dbReference>
<dbReference type="RefSeq" id="WP_119351216.1">
    <property type="nucleotide sequence ID" value="NZ_QWET01000016.1"/>
</dbReference>
<dbReference type="Gene3D" id="1.50.10.10">
    <property type="match status" value="1"/>
</dbReference>
<sequence length="411" mass="46770">MRNYILFLLTFGFAVHFSACNSIEKKAVPADEKMQFVVGQFENVLSEVDDSTKFPRTIMEEGKLRTTGVFGWTSGFFPGSLWYLYEITGDSKWQTEAVKWTEALAPVQFYTADHDVGFMINCSYGNGLRFADKTEYEEVIINAAQSLSTRYNPVAKIIKSWNYKRSWDGHTEWFYPVIIDNMMNLELLFEATRLSGDNSFKNIAVQHALTTMENHYRDDFSCFHVVNYDTITGTAADQGNNQGFADESAWARGQAWGLYGFTTCYRYTKDEVFLKFAENIADFILEHPNLPEDMVPYWDFNVGEPGMNPKWGYDASKFTEIPRDASAAAIICSALFELGTFSAANADRYFEAASTIFESLSSPAYMNTSGNNNYFILNHSVGSIPHGVEIDVPLVYADYYFLEALYRKMNL</sequence>
<dbReference type="GO" id="GO:0000272">
    <property type="term" value="P:polysaccharide catabolic process"/>
    <property type="evidence" value="ECO:0007669"/>
    <property type="project" value="TreeGrafter"/>
</dbReference>
<comment type="similarity">
    <text evidence="2">Belongs to the glycosyl hydrolase 88 family.</text>
</comment>
<dbReference type="Proteomes" id="UP000266441">
    <property type="component" value="Unassembled WGS sequence"/>
</dbReference>
<name>A0A399CWI4_9BACT</name>
<keyword evidence="4" id="KW-1185">Reference proteome</keyword>
<accession>A0A399CWI4</accession>
<dbReference type="InterPro" id="IPR012341">
    <property type="entry name" value="6hp_glycosidase-like_sf"/>
</dbReference>
<proteinExistence type="inferred from homology"/>
<comment type="caution">
    <text evidence="3">The sequence shown here is derived from an EMBL/GenBank/DDBJ whole genome shotgun (WGS) entry which is preliminary data.</text>
</comment>
<organism evidence="3 4">
    <name type="scientific">Mariniphaga sediminis</name>
    <dbReference type="NCBI Taxonomy" id="1628158"/>
    <lineage>
        <taxon>Bacteria</taxon>
        <taxon>Pseudomonadati</taxon>
        <taxon>Bacteroidota</taxon>
        <taxon>Bacteroidia</taxon>
        <taxon>Marinilabiliales</taxon>
        <taxon>Prolixibacteraceae</taxon>
        <taxon>Mariniphaga</taxon>
    </lineage>
</organism>
<keyword evidence="1 3" id="KW-0378">Hydrolase</keyword>
<dbReference type="OrthoDB" id="428577at2"/>
<dbReference type="InterPro" id="IPR008928">
    <property type="entry name" value="6-hairpin_glycosidase_sf"/>
</dbReference>